<reference evidence="2" key="1">
    <citation type="submission" date="2020-05" db="EMBL/GenBank/DDBJ databases">
        <title>Mycena genomes resolve the evolution of fungal bioluminescence.</title>
        <authorList>
            <person name="Tsai I.J."/>
        </authorList>
    </citation>
    <scope>NUCLEOTIDE SEQUENCE</scope>
    <source>
        <strain evidence="2">160909Yilan</strain>
    </source>
</reference>
<gene>
    <name evidence="2" type="ORF">MSAN_02508600</name>
</gene>
<organism evidence="2 3">
    <name type="scientific">Mycena sanguinolenta</name>
    <dbReference type="NCBI Taxonomy" id="230812"/>
    <lineage>
        <taxon>Eukaryota</taxon>
        <taxon>Fungi</taxon>
        <taxon>Dikarya</taxon>
        <taxon>Basidiomycota</taxon>
        <taxon>Agaricomycotina</taxon>
        <taxon>Agaricomycetes</taxon>
        <taxon>Agaricomycetidae</taxon>
        <taxon>Agaricales</taxon>
        <taxon>Marasmiineae</taxon>
        <taxon>Mycenaceae</taxon>
        <taxon>Mycena</taxon>
    </lineage>
</organism>
<feature type="signal peptide" evidence="1">
    <location>
        <begin position="1"/>
        <end position="18"/>
    </location>
</feature>
<keyword evidence="1" id="KW-0732">Signal</keyword>
<dbReference type="AlphaFoldDB" id="A0A8H6U1B5"/>
<dbReference type="EMBL" id="JACAZH010000099">
    <property type="protein sequence ID" value="KAF7326516.1"/>
    <property type="molecule type" value="Genomic_DNA"/>
</dbReference>
<protein>
    <recommendedName>
        <fullName evidence="4">Secreted protein</fullName>
    </recommendedName>
</protein>
<name>A0A8H6U1B5_9AGAR</name>
<sequence length="183" mass="20062">MWLAVLFVLVGDTGKLLSRLLCAYPGPDCAGGEGRHFSCTSDSTAADTTFTTLTPTLKDSDPARKLVILVSSTLLVVCHLLKVKAILPARSILDNLNMCFTDPKFCFWCCCWATPIRRTWCEAEGPAPTLSARLPLEKPFNIGQETPFGRRQTLAGQIASKVISVLVISERTLSAMPRRAAFW</sequence>
<evidence type="ECO:0008006" key="4">
    <source>
        <dbReference type="Google" id="ProtNLM"/>
    </source>
</evidence>
<proteinExistence type="predicted"/>
<feature type="chain" id="PRO_5034679189" description="Secreted protein" evidence="1">
    <location>
        <begin position="19"/>
        <end position="183"/>
    </location>
</feature>
<dbReference type="Proteomes" id="UP000623467">
    <property type="component" value="Unassembled WGS sequence"/>
</dbReference>
<evidence type="ECO:0000313" key="2">
    <source>
        <dbReference type="EMBL" id="KAF7326516.1"/>
    </source>
</evidence>
<evidence type="ECO:0000313" key="3">
    <source>
        <dbReference type="Proteomes" id="UP000623467"/>
    </source>
</evidence>
<accession>A0A8H6U1B5</accession>
<keyword evidence="3" id="KW-1185">Reference proteome</keyword>
<comment type="caution">
    <text evidence="2">The sequence shown here is derived from an EMBL/GenBank/DDBJ whole genome shotgun (WGS) entry which is preliminary data.</text>
</comment>
<evidence type="ECO:0000256" key="1">
    <source>
        <dbReference type="SAM" id="SignalP"/>
    </source>
</evidence>